<feature type="transmembrane region" description="Helical" evidence="1">
    <location>
        <begin position="76"/>
        <end position="98"/>
    </location>
</feature>
<proteinExistence type="predicted"/>
<keyword evidence="1" id="KW-1133">Transmembrane helix</keyword>
<organism evidence="2 3">
    <name type="scientific">Actinophytocola glycyrrhizae</name>
    <dbReference type="NCBI Taxonomy" id="2044873"/>
    <lineage>
        <taxon>Bacteria</taxon>
        <taxon>Bacillati</taxon>
        <taxon>Actinomycetota</taxon>
        <taxon>Actinomycetes</taxon>
        <taxon>Pseudonocardiales</taxon>
        <taxon>Pseudonocardiaceae</taxon>
    </lineage>
</organism>
<accession>A0ABV9S9I9</accession>
<evidence type="ECO:0000256" key="1">
    <source>
        <dbReference type="SAM" id="Phobius"/>
    </source>
</evidence>
<dbReference type="EMBL" id="JBHSIS010000010">
    <property type="protein sequence ID" value="MFC4856434.1"/>
    <property type="molecule type" value="Genomic_DNA"/>
</dbReference>
<dbReference type="RefSeq" id="WP_378058408.1">
    <property type="nucleotide sequence ID" value="NZ_JBHSIS010000010.1"/>
</dbReference>
<feature type="transmembrane region" description="Helical" evidence="1">
    <location>
        <begin position="226"/>
        <end position="245"/>
    </location>
</feature>
<keyword evidence="1" id="KW-0812">Transmembrane</keyword>
<keyword evidence="3" id="KW-1185">Reference proteome</keyword>
<comment type="caution">
    <text evidence="2">The sequence shown here is derived from an EMBL/GenBank/DDBJ whole genome shotgun (WGS) entry which is preliminary data.</text>
</comment>
<keyword evidence="1" id="KW-0472">Membrane</keyword>
<protein>
    <recommendedName>
        <fullName evidence="4">Integral membrane protein</fullName>
    </recommendedName>
</protein>
<sequence length="266" mass="28148">MTAQQVTSPVPDFTVALQAVLEFIGVDPVLIGAVLLAFALESWYSNGKRVARTATVVGGAVARGGGWLTGQRPVRIAVAIATSVTVLVAQVLMVRLSYVGGSIVATPFDPVRWQALDDAYGASPLLFVDPVFLAQFLATDAFSVSYVLVTIVALLRAYRKNAATPGLWLLITTPFWLLLFGSVSIAALSLALDLLFAGLSLVAGGAYDWRFTNGYILDAPHLTIDLVAGIYCGVALVAVGGAAIVRRLWSAAMAEQTTRPPRDRAL</sequence>
<feature type="transmembrane region" description="Helical" evidence="1">
    <location>
        <begin position="132"/>
        <end position="155"/>
    </location>
</feature>
<evidence type="ECO:0008006" key="4">
    <source>
        <dbReference type="Google" id="ProtNLM"/>
    </source>
</evidence>
<reference evidence="3" key="1">
    <citation type="journal article" date="2019" name="Int. J. Syst. Evol. Microbiol.">
        <title>The Global Catalogue of Microorganisms (GCM) 10K type strain sequencing project: providing services to taxonomists for standard genome sequencing and annotation.</title>
        <authorList>
            <consortium name="The Broad Institute Genomics Platform"/>
            <consortium name="The Broad Institute Genome Sequencing Center for Infectious Disease"/>
            <person name="Wu L."/>
            <person name="Ma J."/>
        </authorList>
    </citation>
    <scope>NUCLEOTIDE SEQUENCE [LARGE SCALE GENOMIC DNA]</scope>
    <source>
        <strain evidence="3">ZS-22-S1</strain>
    </source>
</reference>
<evidence type="ECO:0000313" key="2">
    <source>
        <dbReference type="EMBL" id="MFC4856434.1"/>
    </source>
</evidence>
<dbReference type="Proteomes" id="UP001595859">
    <property type="component" value="Unassembled WGS sequence"/>
</dbReference>
<name>A0ABV9S9I9_9PSEU</name>
<feature type="transmembrane region" description="Helical" evidence="1">
    <location>
        <begin position="167"/>
        <end position="192"/>
    </location>
</feature>
<gene>
    <name evidence="2" type="ORF">ACFPCV_23250</name>
</gene>
<feature type="transmembrane region" description="Helical" evidence="1">
    <location>
        <begin position="20"/>
        <end position="40"/>
    </location>
</feature>
<evidence type="ECO:0000313" key="3">
    <source>
        <dbReference type="Proteomes" id="UP001595859"/>
    </source>
</evidence>